<gene>
    <name evidence="6" type="ORF">OFA60_01680</name>
</gene>
<dbReference type="Pfam" id="PF21597">
    <property type="entry name" value="TetR_C_43"/>
    <property type="match status" value="1"/>
</dbReference>
<dbReference type="SUPFAM" id="SSF48498">
    <property type="entry name" value="Tetracyclin repressor-like, C-terminal domain"/>
    <property type="match status" value="1"/>
</dbReference>
<evidence type="ECO:0000256" key="1">
    <source>
        <dbReference type="ARBA" id="ARBA00023015"/>
    </source>
</evidence>
<dbReference type="SUPFAM" id="SSF46689">
    <property type="entry name" value="Homeodomain-like"/>
    <property type="match status" value="1"/>
</dbReference>
<dbReference type="InterPro" id="IPR049445">
    <property type="entry name" value="TetR_SbtR-like_C"/>
</dbReference>
<dbReference type="GO" id="GO:0003700">
    <property type="term" value="F:DNA-binding transcription factor activity"/>
    <property type="evidence" value="ECO:0007669"/>
    <property type="project" value="TreeGrafter"/>
</dbReference>
<dbReference type="InterPro" id="IPR001647">
    <property type="entry name" value="HTH_TetR"/>
</dbReference>
<evidence type="ECO:0000259" key="5">
    <source>
        <dbReference type="PROSITE" id="PS50977"/>
    </source>
</evidence>
<dbReference type="GO" id="GO:0000976">
    <property type="term" value="F:transcription cis-regulatory region binding"/>
    <property type="evidence" value="ECO:0007669"/>
    <property type="project" value="TreeGrafter"/>
</dbReference>
<feature type="domain" description="HTH tetR-type" evidence="5">
    <location>
        <begin position="33"/>
        <end position="92"/>
    </location>
</feature>
<dbReference type="RefSeq" id="WP_075413178.1">
    <property type="nucleotide sequence ID" value="NZ_CP113787.1"/>
</dbReference>
<accession>A0AA47FHA3</accession>
<sequence>MARVTHDAVERDGTVPEASSVTLEHTARRADAVRNRTAILKAAKQLVAEQGTEVAMGEIARAAGVAVGTLYRHFPNKADLLAAVVNEYVEALADDAQDAWERVEAGRSDAAQELLGFLGRALEMIFRSHAAKTVARALGAEVEYAEPETRATEALGRLIEEGRASGRLRSDLTVSDLYVLMVFYPGDGSPEVRRRWLELIRPGLLGHGG</sequence>
<dbReference type="PROSITE" id="PS50977">
    <property type="entry name" value="HTH_TETR_2"/>
    <property type="match status" value="1"/>
</dbReference>
<protein>
    <submittedName>
        <fullName evidence="6">Helix-turn-helix domain containing protein</fullName>
    </submittedName>
</protein>
<dbReference type="InterPro" id="IPR009057">
    <property type="entry name" value="Homeodomain-like_sf"/>
</dbReference>
<dbReference type="AlphaFoldDB" id="A0AA47FHA3"/>
<keyword evidence="2 4" id="KW-0238">DNA-binding</keyword>
<dbReference type="PRINTS" id="PR00455">
    <property type="entry name" value="HTHTETR"/>
</dbReference>
<dbReference type="InterPro" id="IPR050109">
    <property type="entry name" value="HTH-type_TetR-like_transc_reg"/>
</dbReference>
<evidence type="ECO:0000256" key="4">
    <source>
        <dbReference type="PROSITE-ProRule" id="PRU00335"/>
    </source>
</evidence>
<evidence type="ECO:0000313" key="7">
    <source>
        <dbReference type="Proteomes" id="UP001163127"/>
    </source>
</evidence>
<dbReference type="Gene3D" id="1.10.357.10">
    <property type="entry name" value="Tetracycline Repressor, domain 2"/>
    <property type="match status" value="1"/>
</dbReference>
<evidence type="ECO:0000256" key="3">
    <source>
        <dbReference type="ARBA" id="ARBA00023163"/>
    </source>
</evidence>
<evidence type="ECO:0000256" key="2">
    <source>
        <dbReference type="ARBA" id="ARBA00023125"/>
    </source>
</evidence>
<name>A0AA47FHA3_ACTNA</name>
<dbReference type="PANTHER" id="PTHR30055">
    <property type="entry name" value="HTH-TYPE TRANSCRIPTIONAL REGULATOR RUTR"/>
    <property type="match status" value="1"/>
</dbReference>
<dbReference type="EMBL" id="CP113787">
    <property type="protein sequence ID" value="WAL43302.1"/>
    <property type="molecule type" value="Genomic_DNA"/>
</dbReference>
<reference evidence="6" key="1">
    <citation type="submission" date="2022-11" db="EMBL/GenBank/DDBJ databases">
        <title>Dental biofilm bacteria. Genome sequencing and assembly.</title>
        <authorList>
            <person name="Robertsson C."/>
        </authorList>
    </citation>
    <scope>NUCLEOTIDE SEQUENCE</scope>
    <source>
        <strain evidence="6">CW</strain>
    </source>
</reference>
<dbReference type="Pfam" id="PF00440">
    <property type="entry name" value="TetR_N"/>
    <property type="match status" value="1"/>
</dbReference>
<feature type="DNA-binding region" description="H-T-H motif" evidence="4">
    <location>
        <begin position="55"/>
        <end position="74"/>
    </location>
</feature>
<keyword evidence="3" id="KW-0804">Transcription</keyword>
<organism evidence="6 7">
    <name type="scientific">Actinomyces naeslundii</name>
    <dbReference type="NCBI Taxonomy" id="1655"/>
    <lineage>
        <taxon>Bacteria</taxon>
        <taxon>Bacillati</taxon>
        <taxon>Actinomycetota</taxon>
        <taxon>Actinomycetes</taxon>
        <taxon>Actinomycetales</taxon>
        <taxon>Actinomycetaceae</taxon>
        <taxon>Actinomyces</taxon>
    </lineage>
</organism>
<dbReference type="PANTHER" id="PTHR30055:SF234">
    <property type="entry name" value="HTH-TYPE TRANSCRIPTIONAL REGULATOR BETI"/>
    <property type="match status" value="1"/>
</dbReference>
<evidence type="ECO:0000313" key="6">
    <source>
        <dbReference type="EMBL" id="WAL43302.1"/>
    </source>
</evidence>
<proteinExistence type="predicted"/>
<keyword evidence="1" id="KW-0805">Transcription regulation</keyword>
<dbReference type="Proteomes" id="UP001163127">
    <property type="component" value="Chromosome"/>
</dbReference>
<dbReference type="InterPro" id="IPR036271">
    <property type="entry name" value="Tet_transcr_reg_TetR-rel_C_sf"/>
</dbReference>